<feature type="region of interest" description="Disordered" evidence="1">
    <location>
        <begin position="222"/>
        <end position="260"/>
    </location>
</feature>
<feature type="compositionally biased region" description="Basic and acidic residues" evidence="1">
    <location>
        <begin position="222"/>
        <end position="235"/>
    </location>
</feature>
<evidence type="ECO:0000256" key="1">
    <source>
        <dbReference type="SAM" id="MobiDB-lite"/>
    </source>
</evidence>
<comment type="caution">
    <text evidence="2">The sequence shown here is derived from an EMBL/GenBank/DDBJ whole genome shotgun (WGS) entry which is preliminary data.</text>
</comment>
<feature type="compositionally biased region" description="Low complexity" evidence="1">
    <location>
        <begin position="133"/>
        <end position="150"/>
    </location>
</feature>
<feature type="compositionally biased region" description="Low complexity" evidence="1">
    <location>
        <begin position="46"/>
        <end position="67"/>
    </location>
</feature>
<name>A0ABQ9UAL5_SAGOE</name>
<evidence type="ECO:0000313" key="2">
    <source>
        <dbReference type="EMBL" id="KAK2093810.1"/>
    </source>
</evidence>
<dbReference type="Proteomes" id="UP001266305">
    <property type="component" value="Unassembled WGS sequence"/>
</dbReference>
<gene>
    <name evidence="2" type="ORF">P7K49_027548</name>
</gene>
<keyword evidence="3" id="KW-1185">Reference proteome</keyword>
<sequence length="260" mass="27412">MEEAGAGEEMVWARSPEARPVVSPTGWWESSSLADRRRNRLRATLLLPHSQALRSRLGSRQRQVSRQGRGEATGGGRRRAVSPPPARPQGRGRCHGDGTCSQKRGSAPSAPNASLPPGPRSPLASGGGRDTGGTKTPGTTTAAAAAAATGSSSPEARPLVGSCHSPGYGPSLFSTDLSPSPTPVCQPAAAAERKCAFPDPMRVRKSRVGSVLAKELLPEKTASDHWFRAQKRREPGPPNTKDLRLPTSPASLWQSRLELA</sequence>
<organism evidence="2 3">
    <name type="scientific">Saguinus oedipus</name>
    <name type="common">Cotton-top tamarin</name>
    <name type="synonym">Oedipomidas oedipus</name>
    <dbReference type="NCBI Taxonomy" id="9490"/>
    <lineage>
        <taxon>Eukaryota</taxon>
        <taxon>Metazoa</taxon>
        <taxon>Chordata</taxon>
        <taxon>Craniata</taxon>
        <taxon>Vertebrata</taxon>
        <taxon>Euteleostomi</taxon>
        <taxon>Mammalia</taxon>
        <taxon>Eutheria</taxon>
        <taxon>Euarchontoglires</taxon>
        <taxon>Primates</taxon>
        <taxon>Haplorrhini</taxon>
        <taxon>Platyrrhini</taxon>
        <taxon>Cebidae</taxon>
        <taxon>Callitrichinae</taxon>
        <taxon>Saguinus</taxon>
    </lineage>
</organism>
<dbReference type="EMBL" id="JASSZA010000014">
    <property type="protein sequence ID" value="KAK2093810.1"/>
    <property type="molecule type" value="Genomic_DNA"/>
</dbReference>
<feature type="region of interest" description="Disordered" evidence="1">
    <location>
        <begin position="46"/>
        <end position="163"/>
    </location>
</feature>
<proteinExistence type="predicted"/>
<protein>
    <submittedName>
        <fullName evidence="2">Uncharacterized protein</fullName>
    </submittedName>
</protein>
<evidence type="ECO:0000313" key="3">
    <source>
        <dbReference type="Proteomes" id="UP001266305"/>
    </source>
</evidence>
<reference evidence="2 3" key="1">
    <citation type="submission" date="2023-05" db="EMBL/GenBank/DDBJ databases">
        <title>B98-5 Cell Line De Novo Hybrid Assembly: An Optical Mapping Approach.</title>
        <authorList>
            <person name="Kananen K."/>
            <person name="Auerbach J.A."/>
            <person name="Kautto E."/>
            <person name="Blachly J.S."/>
        </authorList>
    </citation>
    <scope>NUCLEOTIDE SEQUENCE [LARGE SCALE GENOMIC DNA]</scope>
    <source>
        <strain evidence="2">B95-8</strain>
        <tissue evidence="2">Cell line</tissue>
    </source>
</reference>
<accession>A0ABQ9UAL5</accession>
<feature type="region of interest" description="Disordered" evidence="1">
    <location>
        <begin position="1"/>
        <end position="33"/>
    </location>
</feature>